<feature type="region of interest" description="Disordered" evidence="2">
    <location>
        <begin position="233"/>
        <end position="260"/>
    </location>
</feature>
<feature type="compositionally biased region" description="Basic and acidic residues" evidence="2">
    <location>
        <begin position="66"/>
        <end position="82"/>
    </location>
</feature>
<feature type="region of interest" description="Disordered" evidence="2">
    <location>
        <begin position="66"/>
        <end position="95"/>
    </location>
</feature>
<feature type="compositionally biased region" description="Basic residues" evidence="2">
    <location>
        <begin position="236"/>
        <end position="259"/>
    </location>
</feature>
<accession>A0A7S2R227</accession>
<sequence length="619" mass="67683">MSSERTLEIWSSRLQRELLALTSSDEIDRKQDAGILPPFVTVKDHQLSIEKGICCVTFSISVEGAPKKKEVKTDKETEHQENEENAAGETDGDEPVVVAAPEDTITAIVEITLDASLQMKAGSSPDPAASYPFQRPKAILLRGSEHFPDGSSVQDGDLIAIDCDWTPSLHLNDAAQNIALKVRESIKRGEPFFKLAMETASENLVSSSKVSAFFTSLKTKAAAVVDELDQAAAPKVKSKTKSKPKPKKPPSVVRRKPKKGDRVEIGDIIDLAEEPWSRCAGMYSCKAVRRPEFIEAAIAAAAAEEKNKVAGAGFSGAGSMLKSFTLSAKSLVEESFVMLSEDLILEIKCNRFNVANATVTIAIPVSYLAKLKFRRQESLSLFFKQAPDDPLIYMCPDSADAVKQIQTVLKRHGVKGKHTNASMQRAIQAALQMVAEIQAKEKTLEDNPTVERVNVIMDLYRQAAEKFEIAGDARHEEVMDHMRKFLAKSLTTSILDGSYASKNSVKNGSGTVAPEGEVIEPPAQSVDEVEDRVAAKEKDNAEFSAAMKAAEDILMEAHNDMKDLLKDDEDFDDLLPPPPQKNFDALKVDADPDSSKDAVTELEDMLKDADKELAELMST</sequence>
<dbReference type="AlphaFoldDB" id="A0A7S2R227"/>
<evidence type="ECO:0000256" key="1">
    <source>
        <dbReference type="SAM" id="Coils"/>
    </source>
</evidence>
<gene>
    <name evidence="3" type="ORF">EANT1437_LOCUS2357</name>
</gene>
<dbReference type="EMBL" id="HBHI01004697">
    <property type="protein sequence ID" value="CAD9658555.1"/>
    <property type="molecule type" value="Transcribed_RNA"/>
</dbReference>
<feature type="compositionally biased region" description="Acidic residues" evidence="2">
    <location>
        <begin position="83"/>
        <end position="94"/>
    </location>
</feature>
<feature type="coiled-coil region" evidence="1">
    <location>
        <begin position="420"/>
        <end position="447"/>
    </location>
</feature>
<name>A0A7S2R227_9STRA</name>
<proteinExistence type="predicted"/>
<protein>
    <submittedName>
        <fullName evidence="3">Uncharacterized protein</fullName>
    </submittedName>
</protein>
<keyword evidence="1" id="KW-0175">Coiled coil</keyword>
<organism evidence="3">
    <name type="scientific">Eucampia antarctica</name>
    <dbReference type="NCBI Taxonomy" id="49252"/>
    <lineage>
        <taxon>Eukaryota</taxon>
        <taxon>Sar</taxon>
        <taxon>Stramenopiles</taxon>
        <taxon>Ochrophyta</taxon>
        <taxon>Bacillariophyta</taxon>
        <taxon>Mediophyceae</taxon>
        <taxon>Biddulphiophycidae</taxon>
        <taxon>Hemiaulales</taxon>
        <taxon>Hemiaulaceae</taxon>
        <taxon>Eucampia</taxon>
    </lineage>
</organism>
<evidence type="ECO:0000256" key="2">
    <source>
        <dbReference type="SAM" id="MobiDB-lite"/>
    </source>
</evidence>
<evidence type="ECO:0000313" key="3">
    <source>
        <dbReference type="EMBL" id="CAD9658555.1"/>
    </source>
</evidence>
<feature type="compositionally biased region" description="Basic and acidic residues" evidence="2">
    <location>
        <begin position="584"/>
        <end position="598"/>
    </location>
</feature>
<reference evidence="3" key="1">
    <citation type="submission" date="2021-01" db="EMBL/GenBank/DDBJ databases">
        <authorList>
            <person name="Corre E."/>
            <person name="Pelletier E."/>
            <person name="Niang G."/>
            <person name="Scheremetjew M."/>
            <person name="Finn R."/>
            <person name="Kale V."/>
            <person name="Holt S."/>
            <person name="Cochrane G."/>
            <person name="Meng A."/>
            <person name="Brown T."/>
            <person name="Cohen L."/>
        </authorList>
    </citation>
    <scope>NUCLEOTIDE SEQUENCE</scope>
    <source>
        <strain evidence="3">CCMP1452</strain>
    </source>
</reference>
<feature type="coiled-coil region" evidence="1">
    <location>
        <begin position="526"/>
        <end position="567"/>
    </location>
</feature>
<feature type="region of interest" description="Disordered" evidence="2">
    <location>
        <begin position="568"/>
        <end position="598"/>
    </location>
</feature>